<dbReference type="Proteomes" id="UP001642484">
    <property type="component" value="Unassembled WGS sequence"/>
</dbReference>
<comment type="caution">
    <text evidence="1">The sequence shown here is derived from an EMBL/GenBank/DDBJ whole genome shotgun (WGS) entry which is preliminary data.</text>
</comment>
<organism evidence="1 2">
    <name type="scientific">Durusdinium trenchii</name>
    <dbReference type="NCBI Taxonomy" id="1381693"/>
    <lineage>
        <taxon>Eukaryota</taxon>
        <taxon>Sar</taxon>
        <taxon>Alveolata</taxon>
        <taxon>Dinophyceae</taxon>
        <taxon>Suessiales</taxon>
        <taxon>Symbiodiniaceae</taxon>
        <taxon>Durusdinium</taxon>
    </lineage>
</organism>
<dbReference type="EMBL" id="CAXAMN010029016">
    <property type="protein sequence ID" value="CAK9118439.1"/>
    <property type="molecule type" value="Genomic_DNA"/>
</dbReference>
<reference evidence="1 2" key="1">
    <citation type="submission" date="2024-02" db="EMBL/GenBank/DDBJ databases">
        <authorList>
            <person name="Chen Y."/>
            <person name="Shah S."/>
            <person name="Dougan E. K."/>
            <person name="Thang M."/>
            <person name="Chan C."/>
        </authorList>
    </citation>
    <scope>NUCLEOTIDE SEQUENCE [LARGE SCALE GENOMIC DNA]</scope>
</reference>
<gene>
    <name evidence="1" type="ORF">CCMP2556_LOCUS55522</name>
</gene>
<protein>
    <submittedName>
        <fullName evidence="1">Uncharacterized protein</fullName>
    </submittedName>
</protein>
<evidence type="ECO:0000313" key="1">
    <source>
        <dbReference type="EMBL" id="CAK9118439.1"/>
    </source>
</evidence>
<sequence length="90" mass="10391">ERWRDLFDAIGWSARSWAGTCAWEDRWLVWAAVKNLDGQPRAYHPIGRGLTDAELRNKAGSFLKSWVHHVDRNTWMALLDTSAAKFASYQ</sequence>
<evidence type="ECO:0000313" key="2">
    <source>
        <dbReference type="Proteomes" id="UP001642484"/>
    </source>
</evidence>
<keyword evidence="2" id="KW-1185">Reference proteome</keyword>
<feature type="non-terminal residue" evidence="1">
    <location>
        <position position="90"/>
    </location>
</feature>
<accession>A0ABP0T1Z1</accession>
<proteinExistence type="predicted"/>
<name>A0ABP0T1Z1_9DINO</name>
<feature type="non-terminal residue" evidence="1">
    <location>
        <position position="1"/>
    </location>
</feature>